<name>A0ABV3RF02_9SPHN</name>
<feature type="DNA-binding region" description="H-T-H motif" evidence="4">
    <location>
        <begin position="40"/>
        <end position="59"/>
    </location>
</feature>
<evidence type="ECO:0000313" key="7">
    <source>
        <dbReference type="Proteomes" id="UP001556118"/>
    </source>
</evidence>
<proteinExistence type="predicted"/>
<feature type="domain" description="HTH tetR-type" evidence="5">
    <location>
        <begin position="17"/>
        <end position="77"/>
    </location>
</feature>
<dbReference type="InterPro" id="IPR001647">
    <property type="entry name" value="HTH_TetR"/>
</dbReference>
<keyword evidence="1" id="KW-0805">Transcription regulation</keyword>
<dbReference type="PRINTS" id="PR00455">
    <property type="entry name" value="HTHTETR"/>
</dbReference>
<keyword evidence="2 4" id="KW-0238">DNA-binding</keyword>
<evidence type="ECO:0000313" key="6">
    <source>
        <dbReference type="EMBL" id="MEW9856555.1"/>
    </source>
</evidence>
<keyword evidence="7" id="KW-1185">Reference proteome</keyword>
<sequence>MTVAKKKRQGRPHKGYDQTHREMIETAVRLISEKGAEGLSVAVLAREMGISRANVYYHFANREALLDAVKVWASDQLARGMDESWPVTDRTVGITRFVLENPELVKLWIDDFISGDDVRQSYTRWEPLVQGLQQRFDEQCPDEEIDAEVYCTIMLTSAFIAPRIFARSVRPDLPLEAIVARFVKEQHRVLRRDGLDWEA</sequence>
<dbReference type="SUPFAM" id="SSF46689">
    <property type="entry name" value="Homeodomain-like"/>
    <property type="match status" value="1"/>
</dbReference>
<keyword evidence="3" id="KW-0804">Transcription</keyword>
<protein>
    <submittedName>
        <fullName evidence="6">TetR/AcrR family transcriptional regulator</fullName>
    </submittedName>
</protein>
<dbReference type="PROSITE" id="PS50977">
    <property type="entry name" value="HTH_TETR_2"/>
    <property type="match status" value="1"/>
</dbReference>
<dbReference type="InterPro" id="IPR050109">
    <property type="entry name" value="HTH-type_TetR-like_transc_reg"/>
</dbReference>
<dbReference type="RefSeq" id="WP_367775013.1">
    <property type="nucleotide sequence ID" value="NZ_JBFNXR010000052.1"/>
</dbReference>
<evidence type="ECO:0000256" key="2">
    <source>
        <dbReference type="ARBA" id="ARBA00023125"/>
    </source>
</evidence>
<dbReference type="InterPro" id="IPR009057">
    <property type="entry name" value="Homeodomain-like_sf"/>
</dbReference>
<organism evidence="6 7">
    <name type="scientific">Novosphingobium rhizovicinum</name>
    <dbReference type="NCBI Taxonomy" id="3228928"/>
    <lineage>
        <taxon>Bacteria</taxon>
        <taxon>Pseudomonadati</taxon>
        <taxon>Pseudomonadota</taxon>
        <taxon>Alphaproteobacteria</taxon>
        <taxon>Sphingomonadales</taxon>
        <taxon>Sphingomonadaceae</taxon>
        <taxon>Novosphingobium</taxon>
    </lineage>
</organism>
<dbReference type="PANTHER" id="PTHR30055:SF234">
    <property type="entry name" value="HTH-TYPE TRANSCRIPTIONAL REGULATOR BETI"/>
    <property type="match status" value="1"/>
</dbReference>
<dbReference type="PANTHER" id="PTHR30055">
    <property type="entry name" value="HTH-TYPE TRANSCRIPTIONAL REGULATOR RUTR"/>
    <property type="match status" value="1"/>
</dbReference>
<dbReference type="Proteomes" id="UP001556118">
    <property type="component" value="Unassembled WGS sequence"/>
</dbReference>
<accession>A0ABV3RF02</accession>
<dbReference type="Gene3D" id="1.10.357.10">
    <property type="entry name" value="Tetracycline Repressor, domain 2"/>
    <property type="match status" value="1"/>
</dbReference>
<comment type="caution">
    <text evidence="6">The sequence shown here is derived from an EMBL/GenBank/DDBJ whole genome shotgun (WGS) entry which is preliminary data.</text>
</comment>
<evidence type="ECO:0000256" key="1">
    <source>
        <dbReference type="ARBA" id="ARBA00023015"/>
    </source>
</evidence>
<dbReference type="Pfam" id="PF00440">
    <property type="entry name" value="TetR_N"/>
    <property type="match status" value="1"/>
</dbReference>
<evidence type="ECO:0000256" key="3">
    <source>
        <dbReference type="ARBA" id="ARBA00023163"/>
    </source>
</evidence>
<reference evidence="6 7" key="1">
    <citation type="submission" date="2024-06" db="EMBL/GenBank/DDBJ databases">
        <title>Novosphingobium rhizovicinus M1R2S20.</title>
        <authorList>
            <person name="Sun J.-Q."/>
        </authorList>
    </citation>
    <scope>NUCLEOTIDE SEQUENCE [LARGE SCALE GENOMIC DNA]</scope>
    <source>
        <strain evidence="6 7">M1R2S20</strain>
    </source>
</reference>
<evidence type="ECO:0000259" key="5">
    <source>
        <dbReference type="PROSITE" id="PS50977"/>
    </source>
</evidence>
<dbReference type="EMBL" id="JBFNXR010000052">
    <property type="protein sequence ID" value="MEW9856555.1"/>
    <property type="molecule type" value="Genomic_DNA"/>
</dbReference>
<evidence type="ECO:0000256" key="4">
    <source>
        <dbReference type="PROSITE-ProRule" id="PRU00335"/>
    </source>
</evidence>
<gene>
    <name evidence="6" type="ORF">ABUH87_15550</name>
</gene>